<protein>
    <recommendedName>
        <fullName evidence="4 13">Pyruvate kinase</fullName>
        <ecNumber evidence="4 13">2.7.1.40</ecNumber>
    </recommendedName>
</protein>
<dbReference type="GO" id="GO:0016301">
    <property type="term" value="F:kinase activity"/>
    <property type="evidence" value="ECO:0007669"/>
    <property type="project" value="UniProtKB-KW"/>
</dbReference>
<dbReference type="EMBL" id="JAAIVB010000041">
    <property type="protein sequence ID" value="NEX61966.1"/>
    <property type="molecule type" value="Genomic_DNA"/>
</dbReference>
<dbReference type="GO" id="GO:0005524">
    <property type="term" value="F:ATP binding"/>
    <property type="evidence" value="ECO:0007669"/>
    <property type="project" value="UniProtKB-KW"/>
</dbReference>
<dbReference type="AlphaFoldDB" id="A0A6B3ST02"/>
<feature type="domain" description="Pyruvate kinase barrel" evidence="15">
    <location>
        <begin position="11"/>
        <end position="328"/>
    </location>
</feature>
<evidence type="ECO:0000256" key="12">
    <source>
        <dbReference type="ARBA" id="ARBA00023317"/>
    </source>
</evidence>
<keyword evidence="5 14" id="KW-0808">Transferase</keyword>
<evidence type="ECO:0000256" key="2">
    <source>
        <dbReference type="ARBA" id="ARBA00004997"/>
    </source>
</evidence>
<keyword evidence="18" id="KW-1185">Reference proteome</keyword>
<keyword evidence="10 14" id="KW-0460">Magnesium</keyword>
<organism evidence="17 18">
    <name type="scientific">Noviherbaspirillum galbum</name>
    <dbReference type="NCBI Taxonomy" id="2709383"/>
    <lineage>
        <taxon>Bacteria</taxon>
        <taxon>Pseudomonadati</taxon>
        <taxon>Pseudomonadota</taxon>
        <taxon>Betaproteobacteria</taxon>
        <taxon>Burkholderiales</taxon>
        <taxon>Oxalobacteraceae</taxon>
        <taxon>Noviherbaspirillum</taxon>
    </lineage>
</organism>
<evidence type="ECO:0000256" key="14">
    <source>
        <dbReference type="RuleBase" id="RU000504"/>
    </source>
</evidence>
<dbReference type="NCBIfam" id="TIGR01064">
    <property type="entry name" value="pyruv_kin"/>
    <property type="match status" value="1"/>
</dbReference>
<name>A0A6B3ST02_9BURK</name>
<dbReference type="InterPro" id="IPR036918">
    <property type="entry name" value="Pyrv_Knase_C_sf"/>
</dbReference>
<dbReference type="Proteomes" id="UP000482155">
    <property type="component" value="Unassembled WGS sequence"/>
</dbReference>
<evidence type="ECO:0000256" key="11">
    <source>
        <dbReference type="ARBA" id="ARBA00023152"/>
    </source>
</evidence>
<dbReference type="PRINTS" id="PR01050">
    <property type="entry name" value="PYRUVTKNASE"/>
</dbReference>
<feature type="domain" description="Pyruvate kinase C-terminal" evidence="16">
    <location>
        <begin position="361"/>
        <end position="474"/>
    </location>
</feature>
<dbReference type="RefSeq" id="WP_163963704.1">
    <property type="nucleotide sequence ID" value="NZ_JAAIVB010000041.1"/>
</dbReference>
<dbReference type="InterPro" id="IPR018209">
    <property type="entry name" value="Pyrv_Knase_AS"/>
</dbReference>
<keyword evidence="11 14" id="KW-0324">Glycolysis</keyword>
<dbReference type="InterPro" id="IPR015793">
    <property type="entry name" value="Pyrv_Knase_brl"/>
</dbReference>
<dbReference type="InterPro" id="IPR015813">
    <property type="entry name" value="Pyrv/PenolPyrv_kinase-like_dom"/>
</dbReference>
<accession>A0A6B3ST02</accession>
<evidence type="ECO:0000313" key="17">
    <source>
        <dbReference type="EMBL" id="NEX61966.1"/>
    </source>
</evidence>
<dbReference type="NCBIfam" id="NF004978">
    <property type="entry name" value="PRK06354.1"/>
    <property type="match status" value="1"/>
</dbReference>
<dbReference type="GO" id="GO:0030955">
    <property type="term" value="F:potassium ion binding"/>
    <property type="evidence" value="ECO:0007669"/>
    <property type="project" value="UniProtKB-UniRule"/>
</dbReference>
<dbReference type="FunFam" id="2.40.33.10:FF:000001">
    <property type="entry name" value="Pyruvate kinase"/>
    <property type="match status" value="1"/>
</dbReference>
<dbReference type="NCBIfam" id="NF004886">
    <property type="entry name" value="PRK06247.1"/>
    <property type="match status" value="1"/>
</dbReference>
<dbReference type="Pfam" id="PF02887">
    <property type="entry name" value="PK_C"/>
    <property type="match status" value="1"/>
</dbReference>
<dbReference type="PROSITE" id="PS00110">
    <property type="entry name" value="PYRUVATE_KINASE"/>
    <property type="match status" value="1"/>
</dbReference>
<keyword evidence="7" id="KW-0547">Nucleotide-binding</keyword>
<dbReference type="InterPro" id="IPR015806">
    <property type="entry name" value="Pyrv_Knase_insert_dom_sf"/>
</dbReference>
<evidence type="ECO:0000256" key="5">
    <source>
        <dbReference type="ARBA" id="ARBA00022679"/>
    </source>
</evidence>
<gene>
    <name evidence="17" type="primary">pyk</name>
    <name evidence="17" type="ORF">G3574_12835</name>
</gene>
<dbReference type="EC" id="2.7.1.40" evidence="4 13"/>
<keyword evidence="6" id="KW-0479">Metal-binding</keyword>
<dbReference type="PANTHER" id="PTHR11817">
    <property type="entry name" value="PYRUVATE KINASE"/>
    <property type="match status" value="1"/>
</dbReference>
<dbReference type="SUPFAM" id="SSF50800">
    <property type="entry name" value="PK beta-barrel domain-like"/>
    <property type="match status" value="1"/>
</dbReference>
<evidence type="ECO:0000256" key="4">
    <source>
        <dbReference type="ARBA" id="ARBA00012142"/>
    </source>
</evidence>
<dbReference type="GO" id="GO:0000287">
    <property type="term" value="F:magnesium ion binding"/>
    <property type="evidence" value="ECO:0007669"/>
    <property type="project" value="UniProtKB-UniRule"/>
</dbReference>
<dbReference type="InterPro" id="IPR015795">
    <property type="entry name" value="Pyrv_Knase_C"/>
</dbReference>
<comment type="caution">
    <text evidence="17">The sequence shown here is derived from an EMBL/GenBank/DDBJ whole genome shotgun (WGS) entry which is preliminary data.</text>
</comment>
<dbReference type="UniPathway" id="UPA00109">
    <property type="reaction ID" value="UER00188"/>
</dbReference>
<comment type="catalytic activity">
    <reaction evidence="14">
        <text>pyruvate + ATP = phosphoenolpyruvate + ADP + H(+)</text>
        <dbReference type="Rhea" id="RHEA:18157"/>
        <dbReference type="ChEBI" id="CHEBI:15361"/>
        <dbReference type="ChEBI" id="CHEBI:15378"/>
        <dbReference type="ChEBI" id="CHEBI:30616"/>
        <dbReference type="ChEBI" id="CHEBI:58702"/>
        <dbReference type="ChEBI" id="CHEBI:456216"/>
        <dbReference type="EC" id="2.7.1.40"/>
    </reaction>
</comment>
<dbReference type="SUPFAM" id="SSF51621">
    <property type="entry name" value="Phosphoenolpyruvate/pyruvate domain"/>
    <property type="match status" value="1"/>
</dbReference>
<dbReference type="NCBIfam" id="NF004491">
    <property type="entry name" value="PRK05826.1"/>
    <property type="match status" value="1"/>
</dbReference>
<dbReference type="InterPro" id="IPR001697">
    <property type="entry name" value="Pyr_Knase"/>
</dbReference>
<evidence type="ECO:0000256" key="9">
    <source>
        <dbReference type="ARBA" id="ARBA00022840"/>
    </source>
</evidence>
<evidence type="ECO:0000256" key="13">
    <source>
        <dbReference type="NCBIfam" id="TIGR01064"/>
    </source>
</evidence>
<dbReference type="Gene3D" id="3.40.1380.20">
    <property type="entry name" value="Pyruvate kinase, C-terminal domain"/>
    <property type="match status" value="1"/>
</dbReference>
<keyword evidence="9" id="KW-0067">ATP-binding</keyword>
<dbReference type="Gene3D" id="2.40.33.10">
    <property type="entry name" value="PK beta-barrel domain-like"/>
    <property type="match status" value="1"/>
</dbReference>
<dbReference type="InterPro" id="IPR040442">
    <property type="entry name" value="Pyrv_kinase-like_dom_sf"/>
</dbReference>
<evidence type="ECO:0000256" key="3">
    <source>
        <dbReference type="ARBA" id="ARBA00008663"/>
    </source>
</evidence>
<keyword evidence="12 17" id="KW-0670">Pyruvate</keyword>
<evidence type="ECO:0000256" key="6">
    <source>
        <dbReference type="ARBA" id="ARBA00022723"/>
    </source>
</evidence>
<dbReference type="InterPro" id="IPR011037">
    <property type="entry name" value="Pyrv_Knase-like_insert_dom_sf"/>
</dbReference>
<dbReference type="SUPFAM" id="SSF52935">
    <property type="entry name" value="PK C-terminal domain-like"/>
    <property type="match status" value="1"/>
</dbReference>
<evidence type="ECO:0000256" key="1">
    <source>
        <dbReference type="ARBA" id="ARBA00001958"/>
    </source>
</evidence>
<evidence type="ECO:0000259" key="16">
    <source>
        <dbReference type="Pfam" id="PF02887"/>
    </source>
</evidence>
<dbReference type="Pfam" id="PF00224">
    <property type="entry name" value="PK"/>
    <property type="match status" value="1"/>
</dbReference>
<proteinExistence type="inferred from homology"/>
<comment type="cofactor">
    <cofactor evidence="1">
        <name>K(+)</name>
        <dbReference type="ChEBI" id="CHEBI:29103"/>
    </cofactor>
</comment>
<evidence type="ECO:0000256" key="10">
    <source>
        <dbReference type="ARBA" id="ARBA00022842"/>
    </source>
</evidence>
<evidence type="ECO:0000256" key="7">
    <source>
        <dbReference type="ARBA" id="ARBA00022741"/>
    </source>
</evidence>
<reference evidence="17 18" key="1">
    <citation type="submission" date="2020-02" db="EMBL/GenBank/DDBJ databases">
        <authorList>
            <person name="Kim M.K."/>
        </authorList>
    </citation>
    <scope>NUCLEOTIDE SEQUENCE [LARGE SCALE GENOMIC DNA]</scope>
    <source>
        <strain evidence="17 18">17J57-3</strain>
    </source>
</reference>
<evidence type="ECO:0000313" key="18">
    <source>
        <dbReference type="Proteomes" id="UP000482155"/>
    </source>
</evidence>
<comment type="pathway">
    <text evidence="2 14">Carbohydrate degradation; glycolysis; pyruvate from D-glyceraldehyde 3-phosphate: step 5/5.</text>
</comment>
<dbReference type="Gene3D" id="3.20.20.60">
    <property type="entry name" value="Phosphoenolpyruvate-binding domains"/>
    <property type="match status" value="1"/>
</dbReference>
<evidence type="ECO:0000256" key="8">
    <source>
        <dbReference type="ARBA" id="ARBA00022777"/>
    </source>
</evidence>
<evidence type="ECO:0000259" key="15">
    <source>
        <dbReference type="Pfam" id="PF00224"/>
    </source>
</evidence>
<dbReference type="GO" id="GO:0004743">
    <property type="term" value="F:pyruvate kinase activity"/>
    <property type="evidence" value="ECO:0007669"/>
    <property type="project" value="UniProtKB-UniRule"/>
</dbReference>
<keyword evidence="8 14" id="KW-0418">Kinase</keyword>
<sequence>MTATSFPPRARHTKIIATLGPASSSPAAIRQLHDAGADVFRLNFSHGTHGEHQERLHAIRALEQEAGRPIAVLLDLQGPKLRIGAFADERVVLERGHRIRLDLDPAPGNAERVSLPHPEIFAALQPGHQLLIDDGRARFAVVSCGDDFAVIEAQSNCVLSNRKGVNVPDAVLPLSPLTEKDRRDLAFGLALGVDWIALSFVQRAEDVQELMAIVGTRAGIVAKLEKPSAIEDLERIVDSADAIMVARGDLGVEMPPELVPGLQKKIVATCRRHGKPVIVATQMLESMVSAPTPTRAEASDVATAVYDGVDAVMLSAESASGAYPVEAVSIMGRIIGSAEIDGKASTRMADYWPTRKDEPADAICAAIHTMARVLPIAATITYTSSGATTLRVAHQRPQTPILSLTPNLAVARRLALIWGVHSVCTEDARSVEEMVGQAEEVALREGFRQAGKPLVVVAGTPFGVSGSTNLLRVIWPEREAAKAGEDMACRPRDPYFNTIADCH</sequence>
<comment type="similarity">
    <text evidence="3 14">Belongs to the pyruvate kinase family.</text>
</comment>